<keyword evidence="1" id="KW-1133">Transmembrane helix</keyword>
<keyword evidence="3" id="KW-1185">Reference proteome</keyword>
<evidence type="ECO:0000256" key="1">
    <source>
        <dbReference type="SAM" id="Phobius"/>
    </source>
</evidence>
<feature type="transmembrane region" description="Helical" evidence="1">
    <location>
        <begin position="49"/>
        <end position="67"/>
    </location>
</feature>
<keyword evidence="1" id="KW-0812">Transmembrane</keyword>
<reference evidence="2" key="1">
    <citation type="submission" date="2022-06" db="EMBL/GenBank/DDBJ databases">
        <title>Aeoliella straminimaris, a novel planctomycete from sediments.</title>
        <authorList>
            <person name="Vitorino I.R."/>
            <person name="Lage O.M."/>
        </authorList>
    </citation>
    <scope>NUCLEOTIDE SEQUENCE</scope>
    <source>
        <strain evidence="2">ICT_H6.2</strain>
    </source>
</reference>
<dbReference type="RefSeq" id="WP_252853817.1">
    <property type="nucleotide sequence ID" value="NZ_JAMXLR010000061.1"/>
</dbReference>
<feature type="transmembrane region" description="Helical" evidence="1">
    <location>
        <begin position="74"/>
        <end position="93"/>
    </location>
</feature>
<keyword evidence="1" id="KW-0472">Membrane</keyword>
<accession>A0A9X2JK18</accession>
<protein>
    <submittedName>
        <fullName evidence="2">Uncharacterized protein</fullName>
    </submittedName>
</protein>
<organism evidence="2 3">
    <name type="scientific">Aeoliella straminimaris</name>
    <dbReference type="NCBI Taxonomy" id="2954799"/>
    <lineage>
        <taxon>Bacteria</taxon>
        <taxon>Pseudomonadati</taxon>
        <taxon>Planctomycetota</taxon>
        <taxon>Planctomycetia</taxon>
        <taxon>Pirellulales</taxon>
        <taxon>Lacipirellulaceae</taxon>
        <taxon>Aeoliella</taxon>
    </lineage>
</organism>
<name>A0A9X2JK18_9BACT</name>
<evidence type="ECO:0000313" key="2">
    <source>
        <dbReference type="EMBL" id="MCO6045704.1"/>
    </source>
</evidence>
<dbReference type="AlphaFoldDB" id="A0A9X2JK18"/>
<sequence length="134" mass="15587">MAIDWEARLQTGPWLKRTRLRTWLYLGFFESAVWFLYATRTMTESDSSLLFFCTFWTVLPLSLLLELRALFRLILVLVMLAWPILVWIIPWVFASAMAQSIAQSTYLAILTGVATSLLIEICRQPDEPDRRKPS</sequence>
<feature type="transmembrane region" description="Helical" evidence="1">
    <location>
        <begin position="105"/>
        <end position="122"/>
    </location>
</feature>
<dbReference type="Proteomes" id="UP001155241">
    <property type="component" value="Unassembled WGS sequence"/>
</dbReference>
<feature type="transmembrane region" description="Helical" evidence="1">
    <location>
        <begin position="20"/>
        <end position="37"/>
    </location>
</feature>
<comment type="caution">
    <text evidence="2">The sequence shown here is derived from an EMBL/GenBank/DDBJ whole genome shotgun (WGS) entry which is preliminary data.</text>
</comment>
<proteinExistence type="predicted"/>
<evidence type="ECO:0000313" key="3">
    <source>
        <dbReference type="Proteomes" id="UP001155241"/>
    </source>
</evidence>
<gene>
    <name evidence="2" type="ORF">NG895_17540</name>
</gene>
<dbReference type="EMBL" id="JAMXLR010000061">
    <property type="protein sequence ID" value="MCO6045704.1"/>
    <property type="molecule type" value="Genomic_DNA"/>
</dbReference>